<organism evidence="3 4">
    <name type="scientific">Thermithiobacillus plumbiphilus</name>
    <dbReference type="NCBI Taxonomy" id="1729899"/>
    <lineage>
        <taxon>Bacteria</taxon>
        <taxon>Pseudomonadati</taxon>
        <taxon>Pseudomonadota</taxon>
        <taxon>Acidithiobacillia</taxon>
        <taxon>Acidithiobacillales</taxon>
        <taxon>Thermithiobacillaceae</taxon>
        <taxon>Thermithiobacillus</taxon>
    </lineage>
</organism>
<evidence type="ECO:0000313" key="3">
    <source>
        <dbReference type="EMBL" id="MEK8089167.1"/>
    </source>
</evidence>
<sequence length="189" mass="21077">MSEAWKKMDLEGGGLQSLQLRLLRSQKKLPTAYASWLLFPLGAHRIYLKQPWFWLYPLVTLAAIGLLWAGLTLVGGVLLGLIAAAAIYDLLHIPDRVSRLNKELRKSLWLSKEAPPPPADFKGRYSDYDSELQGYVKAKEQERAGHPAPRSQSPGNEKGYGAGKRAPSFAEQERLLAELAKSRKPAKDK</sequence>
<name>A0ABU9D6J8_9PROT</name>
<keyword evidence="2" id="KW-0812">Transmembrane</keyword>
<dbReference type="Proteomes" id="UP001446205">
    <property type="component" value="Unassembled WGS sequence"/>
</dbReference>
<evidence type="ECO:0000313" key="4">
    <source>
        <dbReference type="Proteomes" id="UP001446205"/>
    </source>
</evidence>
<accession>A0ABU9D6J8</accession>
<evidence type="ECO:0000256" key="2">
    <source>
        <dbReference type="SAM" id="Phobius"/>
    </source>
</evidence>
<comment type="caution">
    <text evidence="3">The sequence shown here is derived from an EMBL/GenBank/DDBJ whole genome shotgun (WGS) entry which is preliminary data.</text>
</comment>
<feature type="transmembrane region" description="Helical" evidence="2">
    <location>
        <begin position="54"/>
        <end position="87"/>
    </location>
</feature>
<keyword evidence="2" id="KW-0472">Membrane</keyword>
<feature type="transmembrane region" description="Helical" evidence="2">
    <location>
        <begin position="29"/>
        <end position="48"/>
    </location>
</feature>
<gene>
    <name evidence="3" type="ORF">WOB96_05250</name>
</gene>
<dbReference type="EMBL" id="JBBPCO010000004">
    <property type="protein sequence ID" value="MEK8089167.1"/>
    <property type="molecule type" value="Genomic_DNA"/>
</dbReference>
<reference evidence="3 4" key="1">
    <citation type="submission" date="2024-04" db="EMBL/GenBank/DDBJ databases">
        <authorList>
            <person name="Abashina T."/>
            <person name="Shaikin A."/>
        </authorList>
    </citation>
    <scope>NUCLEOTIDE SEQUENCE [LARGE SCALE GENOMIC DNA]</scope>
    <source>
        <strain evidence="3 4">AAFK</strain>
    </source>
</reference>
<keyword evidence="2" id="KW-1133">Transmembrane helix</keyword>
<evidence type="ECO:0000256" key="1">
    <source>
        <dbReference type="SAM" id="MobiDB-lite"/>
    </source>
</evidence>
<keyword evidence="4" id="KW-1185">Reference proteome</keyword>
<proteinExistence type="predicted"/>
<dbReference type="RefSeq" id="WP_341370232.1">
    <property type="nucleotide sequence ID" value="NZ_JBBPCO010000004.1"/>
</dbReference>
<feature type="region of interest" description="Disordered" evidence="1">
    <location>
        <begin position="139"/>
        <end position="167"/>
    </location>
</feature>
<protein>
    <submittedName>
        <fullName evidence="3">TM2 domain-containing protein</fullName>
    </submittedName>
</protein>